<reference evidence="2" key="1">
    <citation type="submission" date="2014-04" db="EMBL/GenBank/DDBJ databases">
        <title>Evolutionary Origins and Diversification of the Mycorrhizal Mutualists.</title>
        <authorList>
            <consortium name="DOE Joint Genome Institute"/>
            <consortium name="Mycorrhizal Genomics Consortium"/>
            <person name="Kohler A."/>
            <person name="Kuo A."/>
            <person name="Nagy L.G."/>
            <person name="Floudas D."/>
            <person name="Copeland A."/>
            <person name="Barry K.W."/>
            <person name="Cichocki N."/>
            <person name="Veneault-Fourrey C."/>
            <person name="LaButti K."/>
            <person name="Lindquist E.A."/>
            <person name="Lipzen A."/>
            <person name="Lundell T."/>
            <person name="Morin E."/>
            <person name="Murat C."/>
            <person name="Riley R."/>
            <person name="Ohm R."/>
            <person name="Sun H."/>
            <person name="Tunlid A."/>
            <person name="Henrissat B."/>
            <person name="Grigoriev I.V."/>
            <person name="Hibbett D.S."/>
            <person name="Martin F."/>
        </authorList>
    </citation>
    <scope>NUCLEOTIDE SEQUENCE [LARGE SCALE GENOMIC DNA]</scope>
    <source>
        <strain evidence="2">FD-334 SS-4</strain>
    </source>
</reference>
<dbReference type="STRING" id="945553.A0A0D2MMK4"/>
<dbReference type="Gene3D" id="2.60.120.260">
    <property type="entry name" value="Galactose-binding domain-like"/>
    <property type="match status" value="2"/>
</dbReference>
<proteinExistence type="predicted"/>
<evidence type="ECO:0000313" key="1">
    <source>
        <dbReference type="EMBL" id="KJA25163.1"/>
    </source>
</evidence>
<protein>
    <submittedName>
        <fullName evidence="1">Uncharacterized protein</fullName>
    </submittedName>
</protein>
<dbReference type="EMBL" id="KN817533">
    <property type="protein sequence ID" value="KJA25163.1"/>
    <property type="molecule type" value="Genomic_DNA"/>
</dbReference>
<dbReference type="OrthoDB" id="2901006at2759"/>
<keyword evidence="2" id="KW-1185">Reference proteome</keyword>
<name>A0A0D2MMK4_HYPSF</name>
<sequence>MSATPQVSLIIDDTVKSHFEFPSSTVAPSFVPLSVFYGSSAEMPGPSLEGTTATFVNILFDGTSIMLYGNVSQQIENMSMIVDGANPIPFNYDGPRRYGLFFELPTLAAGPHNVTLSNVTDVSIDFAVISANLSAGIASQLPIIIDDSDQTDIIYTGQGWTSLTEGEQSNFLVLNSQPGTDATPYNDSVHTTSGIGDGFNFTFIGNDLTIYGIMNWTAIGSLSLRFALNGSSDDQDYAVVVDDVQFSQGLTQPNFPWYQTPSNLAAGQYTLVVEVLQCQNLPFTVDYITYLPSSLSSIPGSSVSTGGPSSTKSFIVAGIREHPNFSSKKGCSKSHLDYTSAISTIVFVRTLGDAPLNRSELPATISTLPPRVPAHESSIPSMPQSVVSRYIFPSNVSEPPKLVRAWRGDGSASSGTTTTSCDS</sequence>
<dbReference type="AlphaFoldDB" id="A0A0D2MMK4"/>
<evidence type="ECO:0000313" key="2">
    <source>
        <dbReference type="Proteomes" id="UP000054270"/>
    </source>
</evidence>
<dbReference type="Proteomes" id="UP000054270">
    <property type="component" value="Unassembled WGS sequence"/>
</dbReference>
<accession>A0A0D2MMK4</accession>
<organism evidence="1 2">
    <name type="scientific">Hypholoma sublateritium (strain FD-334 SS-4)</name>
    <dbReference type="NCBI Taxonomy" id="945553"/>
    <lineage>
        <taxon>Eukaryota</taxon>
        <taxon>Fungi</taxon>
        <taxon>Dikarya</taxon>
        <taxon>Basidiomycota</taxon>
        <taxon>Agaricomycotina</taxon>
        <taxon>Agaricomycetes</taxon>
        <taxon>Agaricomycetidae</taxon>
        <taxon>Agaricales</taxon>
        <taxon>Agaricineae</taxon>
        <taxon>Strophariaceae</taxon>
        <taxon>Hypholoma</taxon>
    </lineage>
</organism>
<gene>
    <name evidence="1" type="ORF">HYPSUDRAFT_200053</name>
</gene>